<dbReference type="Pfam" id="PF08660">
    <property type="entry name" value="Alg14"/>
    <property type="match status" value="1"/>
</dbReference>
<comment type="similarity">
    <text evidence="2">Belongs to the ALG14 family.</text>
</comment>
<evidence type="ECO:0000256" key="6">
    <source>
        <dbReference type="ARBA" id="ARBA00022989"/>
    </source>
</evidence>
<comment type="subcellular location">
    <subcellularLocation>
        <location evidence="1">Endoplasmic reticulum membrane</location>
        <topology evidence="1">Single-pass membrane protein</topology>
    </subcellularLocation>
</comment>
<accession>A0AAV1V075</accession>
<name>A0AAV1V075_9STRA</name>
<evidence type="ECO:0000256" key="2">
    <source>
        <dbReference type="ARBA" id="ARBA00009731"/>
    </source>
</evidence>
<dbReference type="EMBL" id="CAKLBY020000256">
    <property type="protein sequence ID" value="CAK7940195.1"/>
    <property type="molecule type" value="Genomic_DNA"/>
</dbReference>
<gene>
    <name evidence="8" type="ORF">PM001_LOCUS25345</name>
</gene>
<dbReference type="InterPro" id="IPR013969">
    <property type="entry name" value="Oligosacch_biosynth_Alg14"/>
</dbReference>
<sequence>MERLQSWPLLLLAVLLLLLRVWHVLVPLRLKVPLSSYSRRSVHYNASTRKNPIQKVRVMAVLGSGGHTTELLTLMKRLDRDVYTYISFVLTETDKTSKKRTQLDYDVREATDSFDSIPRSREVGQSWSSSVWTTLLALYSCLRLVYNRRPQLVLCNGPGTCIPICAAVLLFRVLGVETDSKIIFCESFARVQHLSLTGKLLYYVADEFVVQWPQLQTKYPRTKHLGVIC</sequence>
<dbReference type="GO" id="GO:0043541">
    <property type="term" value="C:UDP-N-acetylglucosamine transferase complex"/>
    <property type="evidence" value="ECO:0007669"/>
    <property type="project" value="TreeGrafter"/>
</dbReference>
<evidence type="ECO:0000313" key="8">
    <source>
        <dbReference type="EMBL" id="CAK7940195.1"/>
    </source>
</evidence>
<evidence type="ECO:0000256" key="5">
    <source>
        <dbReference type="ARBA" id="ARBA00022824"/>
    </source>
</evidence>
<keyword evidence="7" id="KW-0472">Membrane</keyword>
<evidence type="ECO:0000256" key="3">
    <source>
        <dbReference type="ARBA" id="ARBA00017467"/>
    </source>
</evidence>
<comment type="caution">
    <text evidence="8">The sequence shown here is derived from an EMBL/GenBank/DDBJ whole genome shotgun (WGS) entry which is preliminary data.</text>
</comment>
<evidence type="ECO:0000256" key="4">
    <source>
        <dbReference type="ARBA" id="ARBA00022692"/>
    </source>
</evidence>
<keyword evidence="5" id="KW-0256">Endoplasmic reticulum</keyword>
<organism evidence="8 9">
    <name type="scientific">Peronospora matthiolae</name>
    <dbReference type="NCBI Taxonomy" id="2874970"/>
    <lineage>
        <taxon>Eukaryota</taxon>
        <taxon>Sar</taxon>
        <taxon>Stramenopiles</taxon>
        <taxon>Oomycota</taxon>
        <taxon>Peronosporomycetes</taxon>
        <taxon>Peronosporales</taxon>
        <taxon>Peronosporaceae</taxon>
        <taxon>Peronospora</taxon>
    </lineage>
</organism>
<dbReference type="PANTHER" id="PTHR12154:SF4">
    <property type="entry name" value="UDP-N-ACETYLGLUCOSAMINE TRANSFERASE SUBUNIT ALG14 HOMOLOG"/>
    <property type="match status" value="1"/>
</dbReference>
<reference evidence="8" key="1">
    <citation type="submission" date="2024-01" db="EMBL/GenBank/DDBJ databases">
        <authorList>
            <person name="Webb A."/>
        </authorList>
    </citation>
    <scope>NUCLEOTIDE SEQUENCE</scope>
    <source>
        <strain evidence="8">Pm1</strain>
    </source>
</reference>
<keyword evidence="6" id="KW-1133">Transmembrane helix</keyword>
<evidence type="ECO:0000256" key="7">
    <source>
        <dbReference type="ARBA" id="ARBA00023136"/>
    </source>
</evidence>
<proteinExistence type="inferred from homology"/>
<dbReference type="Gene3D" id="3.40.50.2000">
    <property type="entry name" value="Glycogen Phosphorylase B"/>
    <property type="match status" value="1"/>
</dbReference>
<evidence type="ECO:0000313" key="9">
    <source>
        <dbReference type="Proteomes" id="UP001162060"/>
    </source>
</evidence>
<dbReference type="Proteomes" id="UP001162060">
    <property type="component" value="Unassembled WGS sequence"/>
</dbReference>
<evidence type="ECO:0000256" key="1">
    <source>
        <dbReference type="ARBA" id="ARBA00004389"/>
    </source>
</evidence>
<protein>
    <recommendedName>
        <fullName evidence="3">UDP-N-acetylglucosamine transferase subunit ALG14</fullName>
    </recommendedName>
</protein>
<keyword evidence="4" id="KW-0812">Transmembrane</keyword>
<dbReference type="AlphaFoldDB" id="A0AAV1V075"/>
<dbReference type="GO" id="GO:0006488">
    <property type="term" value="P:dolichol-linked oligosaccharide biosynthetic process"/>
    <property type="evidence" value="ECO:0007669"/>
    <property type="project" value="InterPro"/>
</dbReference>
<dbReference type="PANTHER" id="PTHR12154">
    <property type="entry name" value="GLYCOSYL TRANSFERASE-RELATED"/>
    <property type="match status" value="1"/>
</dbReference>
<dbReference type="GO" id="GO:0004577">
    <property type="term" value="F:N-acetylglucosaminyldiphosphodolichol N-acetylglucosaminyltransferase activity"/>
    <property type="evidence" value="ECO:0007669"/>
    <property type="project" value="TreeGrafter"/>
</dbReference>